<comment type="caution">
    <text evidence="2">The sequence shown here is derived from an EMBL/GenBank/DDBJ whole genome shotgun (WGS) entry which is preliminary data.</text>
</comment>
<evidence type="ECO:0000313" key="2">
    <source>
        <dbReference type="EMBL" id="MFD2892782.1"/>
    </source>
</evidence>
<keyword evidence="1" id="KW-0732">Signal</keyword>
<keyword evidence="2" id="KW-0378">Hydrolase</keyword>
<dbReference type="EMBL" id="JBHUPC010000017">
    <property type="protein sequence ID" value="MFD2892782.1"/>
    <property type="molecule type" value="Genomic_DNA"/>
</dbReference>
<organism evidence="2 3">
    <name type="scientific">Flavobacterium chuncheonense</name>
    <dbReference type="NCBI Taxonomy" id="2026653"/>
    <lineage>
        <taxon>Bacteria</taxon>
        <taxon>Pseudomonadati</taxon>
        <taxon>Bacteroidota</taxon>
        <taxon>Flavobacteriia</taxon>
        <taxon>Flavobacteriales</taxon>
        <taxon>Flavobacteriaceae</taxon>
        <taxon>Flavobacterium</taxon>
    </lineage>
</organism>
<gene>
    <name evidence="2" type="ORF">ACFS5J_12240</name>
</gene>
<keyword evidence="3" id="KW-1185">Reference proteome</keyword>
<dbReference type="Pfam" id="PF01963">
    <property type="entry name" value="TraB_PrgY_gumN"/>
    <property type="match status" value="1"/>
</dbReference>
<feature type="signal peptide" evidence="1">
    <location>
        <begin position="1"/>
        <end position="25"/>
    </location>
</feature>
<evidence type="ECO:0000256" key="1">
    <source>
        <dbReference type="SAM" id="SignalP"/>
    </source>
</evidence>
<dbReference type="RefSeq" id="WP_379812498.1">
    <property type="nucleotide sequence ID" value="NZ_JBHUPC010000017.1"/>
</dbReference>
<reference evidence="3" key="1">
    <citation type="journal article" date="2019" name="Int. J. Syst. Evol. Microbiol.">
        <title>The Global Catalogue of Microorganisms (GCM) 10K type strain sequencing project: providing services to taxonomists for standard genome sequencing and annotation.</title>
        <authorList>
            <consortium name="The Broad Institute Genomics Platform"/>
            <consortium name="The Broad Institute Genome Sequencing Center for Infectious Disease"/>
            <person name="Wu L."/>
            <person name="Ma J."/>
        </authorList>
    </citation>
    <scope>NUCLEOTIDE SEQUENCE [LARGE SCALE GENOMIC DNA]</scope>
    <source>
        <strain evidence="3">KCTC 22671</strain>
    </source>
</reference>
<sequence length="293" mass="34190">MKIKHRTTFLLFVLTSTLLFGQNSAVFDNNKTLLFKVTKENSNKETYLFGTHHALGKSFFDSLPIANEALESSEIAIFESLNIPGQMFPDIVSKRTTTTDWEKYFNKEDYTFIKALLQNSNTDYTKMTPTEMYTFLNRHHKQYICKKRAEGDTSFTLDDYIVSRAKDFNLKVIGLETTANQIKWINQDVEGMPRRTHKKRLSYAVNRIRTKDTSSCQEINWFTNLNIDLQLDKPCLNSLMLTDRNARWMETIKSLIETNNCFIAVGFSHYWYECGLINQLMNLGYKIEPVQLK</sequence>
<dbReference type="Proteomes" id="UP001597534">
    <property type="component" value="Unassembled WGS sequence"/>
</dbReference>
<name>A0ABW5YPT3_9FLAO</name>
<evidence type="ECO:0000313" key="3">
    <source>
        <dbReference type="Proteomes" id="UP001597534"/>
    </source>
</evidence>
<proteinExistence type="predicted"/>
<dbReference type="EC" id="3.4.-.-" evidence="2"/>
<accession>A0ABW5YPT3</accession>
<dbReference type="GO" id="GO:0016787">
    <property type="term" value="F:hydrolase activity"/>
    <property type="evidence" value="ECO:0007669"/>
    <property type="project" value="UniProtKB-KW"/>
</dbReference>
<dbReference type="CDD" id="cd14789">
    <property type="entry name" value="Tiki"/>
    <property type="match status" value="1"/>
</dbReference>
<protein>
    <submittedName>
        <fullName evidence="2">TraB/GumN family protein</fullName>
        <ecNumber evidence="2">3.4.-.-</ecNumber>
    </submittedName>
</protein>
<dbReference type="InterPro" id="IPR002816">
    <property type="entry name" value="TraB/PrgY/GumN_fam"/>
</dbReference>
<feature type="chain" id="PRO_5045616082" evidence="1">
    <location>
        <begin position="26"/>
        <end position="293"/>
    </location>
</feature>